<keyword evidence="1" id="KW-1133">Transmembrane helix</keyword>
<dbReference type="AlphaFoldDB" id="A0A916S5T9"/>
<gene>
    <name evidence="2" type="ORF">GCM10008025_30800</name>
</gene>
<name>A0A916S5T9_9BACI</name>
<keyword evidence="1" id="KW-0472">Membrane</keyword>
<accession>A0A916S5T9</accession>
<feature type="transmembrane region" description="Helical" evidence="1">
    <location>
        <begin position="48"/>
        <end position="66"/>
    </location>
</feature>
<dbReference type="EMBL" id="BMEY01000018">
    <property type="protein sequence ID" value="GGA85657.1"/>
    <property type="molecule type" value="Genomic_DNA"/>
</dbReference>
<organism evidence="2 3">
    <name type="scientific">Ornithinibacillus halotolerans</name>
    <dbReference type="NCBI Taxonomy" id="1274357"/>
    <lineage>
        <taxon>Bacteria</taxon>
        <taxon>Bacillati</taxon>
        <taxon>Bacillota</taxon>
        <taxon>Bacilli</taxon>
        <taxon>Bacillales</taxon>
        <taxon>Bacillaceae</taxon>
        <taxon>Ornithinibacillus</taxon>
    </lineage>
</organism>
<comment type="caution">
    <text evidence="2">The sequence shown here is derived from an EMBL/GenBank/DDBJ whole genome shotgun (WGS) entry which is preliminary data.</text>
</comment>
<proteinExistence type="predicted"/>
<evidence type="ECO:0000313" key="2">
    <source>
        <dbReference type="EMBL" id="GGA85657.1"/>
    </source>
</evidence>
<keyword evidence="1" id="KW-0812">Transmembrane</keyword>
<evidence type="ECO:0000313" key="3">
    <source>
        <dbReference type="Proteomes" id="UP000613512"/>
    </source>
</evidence>
<dbReference type="RefSeq" id="WP_188385569.1">
    <property type="nucleotide sequence ID" value="NZ_BMEY01000018.1"/>
</dbReference>
<dbReference type="Proteomes" id="UP000613512">
    <property type="component" value="Unassembled WGS sequence"/>
</dbReference>
<evidence type="ECO:0000256" key="1">
    <source>
        <dbReference type="SAM" id="Phobius"/>
    </source>
</evidence>
<keyword evidence="3" id="KW-1185">Reference proteome</keyword>
<feature type="transmembrane region" description="Helical" evidence="1">
    <location>
        <begin position="7"/>
        <end position="28"/>
    </location>
</feature>
<reference evidence="2" key="2">
    <citation type="submission" date="2020-09" db="EMBL/GenBank/DDBJ databases">
        <authorList>
            <person name="Sun Q."/>
            <person name="Zhou Y."/>
        </authorList>
    </citation>
    <scope>NUCLEOTIDE SEQUENCE</scope>
    <source>
        <strain evidence="2">CGMCC 1.12408</strain>
    </source>
</reference>
<reference evidence="2" key="1">
    <citation type="journal article" date="2014" name="Int. J. Syst. Evol. Microbiol.">
        <title>Complete genome sequence of Corynebacterium casei LMG S-19264T (=DSM 44701T), isolated from a smear-ripened cheese.</title>
        <authorList>
            <consortium name="US DOE Joint Genome Institute (JGI-PGF)"/>
            <person name="Walter F."/>
            <person name="Albersmeier A."/>
            <person name="Kalinowski J."/>
            <person name="Ruckert C."/>
        </authorList>
    </citation>
    <scope>NUCLEOTIDE SEQUENCE</scope>
    <source>
        <strain evidence="2">CGMCC 1.12408</strain>
    </source>
</reference>
<protein>
    <submittedName>
        <fullName evidence="2">Uncharacterized protein</fullName>
    </submittedName>
</protein>
<sequence>MRKNQLLFTLGLVIGMFILPSILEWFGLPTFFDFLTLVFGEPNVANRIVVGLIVLILVFYSIRYLFKRKETSSK</sequence>